<feature type="region of interest" description="Disordered" evidence="1">
    <location>
        <begin position="183"/>
        <end position="274"/>
    </location>
</feature>
<gene>
    <name evidence="2" type="ORF">WN51_05896</name>
</gene>
<dbReference type="Proteomes" id="UP000053105">
    <property type="component" value="Unassembled WGS sequence"/>
</dbReference>
<dbReference type="AlphaFoldDB" id="A0A0N0U6W2"/>
<evidence type="ECO:0000313" key="2">
    <source>
        <dbReference type="EMBL" id="KOX78008.1"/>
    </source>
</evidence>
<sequence length="365" mass="41021">MEEYEYGQNRAFRESMFIRPRSLATFSASPIWRTVVVTFADYDSPKSERVTSKLTQELEGIASVSRAVSPPLRNGTEPGSASIPDPLTIDFICEKNSREMEENLVRIKKYANYVGQECWSANEAQKIQRRHGLTITSGCLLLYRHVTAPITEERNPFHALPRARGMKNPRLIIAAGTRCHWETKNEGKGTGRGGGDEGDITRLKHRPGRSYRPRTGGENNISLPGVGESSFSKEATNPEKPFRGRNIRNLPTRAEKSLEVQSENFPPSGREDRPDTRAIRNIVQRPRIPQLRVSNTDWHKPQVAARLALGSCRFPTLNKAVCGTLLGWVIERLDQELEEILKFAGYGVVVRVLNRKIHGAIAELP</sequence>
<dbReference type="EMBL" id="KQ435727">
    <property type="protein sequence ID" value="KOX78008.1"/>
    <property type="molecule type" value="Genomic_DNA"/>
</dbReference>
<evidence type="ECO:0000256" key="1">
    <source>
        <dbReference type="SAM" id="MobiDB-lite"/>
    </source>
</evidence>
<name>A0A0N0U6W2_9HYME</name>
<evidence type="ECO:0000313" key="3">
    <source>
        <dbReference type="Proteomes" id="UP000053105"/>
    </source>
</evidence>
<keyword evidence="3" id="KW-1185">Reference proteome</keyword>
<accession>A0A0N0U6W2</accession>
<protein>
    <submittedName>
        <fullName evidence="2">Uncharacterized protein</fullName>
    </submittedName>
</protein>
<reference evidence="2 3" key="1">
    <citation type="submission" date="2015-07" db="EMBL/GenBank/DDBJ databases">
        <title>The genome of Melipona quadrifasciata.</title>
        <authorList>
            <person name="Pan H."/>
            <person name="Kapheim K."/>
        </authorList>
    </citation>
    <scope>NUCLEOTIDE SEQUENCE [LARGE SCALE GENOMIC DNA]</scope>
    <source>
        <strain evidence="2">0111107301</strain>
        <tissue evidence="2">Whole body</tissue>
    </source>
</reference>
<proteinExistence type="predicted"/>
<organism evidence="2 3">
    <name type="scientific">Melipona quadrifasciata</name>
    <dbReference type="NCBI Taxonomy" id="166423"/>
    <lineage>
        <taxon>Eukaryota</taxon>
        <taxon>Metazoa</taxon>
        <taxon>Ecdysozoa</taxon>
        <taxon>Arthropoda</taxon>
        <taxon>Hexapoda</taxon>
        <taxon>Insecta</taxon>
        <taxon>Pterygota</taxon>
        <taxon>Neoptera</taxon>
        <taxon>Endopterygota</taxon>
        <taxon>Hymenoptera</taxon>
        <taxon>Apocrita</taxon>
        <taxon>Aculeata</taxon>
        <taxon>Apoidea</taxon>
        <taxon>Anthophila</taxon>
        <taxon>Apidae</taxon>
        <taxon>Melipona</taxon>
    </lineage>
</organism>
<feature type="compositionally biased region" description="Basic residues" evidence="1">
    <location>
        <begin position="203"/>
        <end position="212"/>
    </location>
</feature>